<gene>
    <name evidence="2" type="ORF">LCGC14_0859920</name>
</gene>
<comment type="caution">
    <text evidence="2">The sequence shown here is derived from an EMBL/GenBank/DDBJ whole genome shotgun (WGS) entry which is preliminary data.</text>
</comment>
<dbReference type="AlphaFoldDB" id="A0A0F9PT44"/>
<dbReference type="SUPFAM" id="SSF55166">
    <property type="entry name" value="Hedgehog/DD-peptidase"/>
    <property type="match status" value="1"/>
</dbReference>
<sequence>MRLPVPTPDPAQIRIARDFTLAEVLRSREHPELQTTPDQLTGQQTVNFMRLTHEFLQPARNRLDHRFIMNSWLRSEALDRVVTDGKVSRMRRHLLGLAADFYVHDIPAQIMLRTIARNPEDLVWDRLCLYSRENRLHVDTCPWEEGPPRKLFYIDWVEVSIDLAIQFSTAGLGPSQGGGTP</sequence>
<dbReference type="InterPro" id="IPR009045">
    <property type="entry name" value="Zn_M74/Hedgehog-like"/>
</dbReference>
<proteinExistence type="predicted"/>
<dbReference type="InterPro" id="IPR013230">
    <property type="entry name" value="Peptidase_M15A_C"/>
</dbReference>
<accession>A0A0F9PT44</accession>
<feature type="domain" description="Peptidase M15A C-terminal" evidence="1">
    <location>
        <begin position="49"/>
        <end position="139"/>
    </location>
</feature>
<dbReference type="Pfam" id="PF08291">
    <property type="entry name" value="Peptidase_M15_3"/>
    <property type="match status" value="1"/>
</dbReference>
<evidence type="ECO:0000259" key="1">
    <source>
        <dbReference type="Pfam" id="PF08291"/>
    </source>
</evidence>
<dbReference type="Gene3D" id="3.30.1380.10">
    <property type="match status" value="1"/>
</dbReference>
<protein>
    <recommendedName>
        <fullName evidence="1">Peptidase M15A C-terminal domain-containing protein</fullName>
    </recommendedName>
</protein>
<organism evidence="2">
    <name type="scientific">marine sediment metagenome</name>
    <dbReference type="NCBI Taxonomy" id="412755"/>
    <lineage>
        <taxon>unclassified sequences</taxon>
        <taxon>metagenomes</taxon>
        <taxon>ecological metagenomes</taxon>
    </lineage>
</organism>
<dbReference type="EMBL" id="LAZR01002606">
    <property type="protein sequence ID" value="KKN27902.1"/>
    <property type="molecule type" value="Genomic_DNA"/>
</dbReference>
<evidence type="ECO:0000313" key="2">
    <source>
        <dbReference type="EMBL" id="KKN27902.1"/>
    </source>
</evidence>
<reference evidence="2" key="1">
    <citation type="journal article" date="2015" name="Nature">
        <title>Complex archaea that bridge the gap between prokaryotes and eukaryotes.</title>
        <authorList>
            <person name="Spang A."/>
            <person name="Saw J.H."/>
            <person name="Jorgensen S.L."/>
            <person name="Zaremba-Niedzwiedzka K."/>
            <person name="Martijn J."/>
            <person name="Lind A.E."/>
            <person name="van Eijk R."/>
            <person name="Schleper C."/>
            <person name="Guy L."/>
            <person name="Ettema T.J."/>
        </authorList>
    </citation>
    <scope>NUCLEOTIDE SEQUENCE</scope>
</reference>
<name>A0A0F9PT44_9ZZZZ</name>